<keyword evidence="3 7" id="KW-0653">Protein transport</keyword>
<keyword evidence="2 7" id="KW-0812">Transmembrane</keyword>
<feature type="transmembrane region" description="Helical" evidence="7">
    <location>
        <begin position="27"/>
        <end position="45"/>
    </location>
</feature>
<evidence type="ECO:0000256" key="2">
    <source>
        <dbReference type="ARBA" id="ARBA00022692"/>
    </source>
</evidence>
<feature type="compositionally biased region" description="Low complexity" evidence="8">
    <location>
        <begin position="288"/>
        <end position="300"/>
    </location>
</feature>
<evidence type="ECO:0000313" key="9">
    <source>
        <dbReference type="EMBL" id="XCM82480.1"/>
    </source>
</evidence>
<feature type="transmembrane region" description="Helical" evidence="7">
    <location>
        <begin position="172"/>
        <end position="193"/>
    </location>
</feature>
<evidence type="ECO:0000256" key="8">
    <source>
        <dbReference type="SAM" id="MobiDB-lite"/>
    </source>
</evidence>
<comment type="function">
    <text evidence="7">Part of the twin-arginine translocation (Tat) system that transports large folded proteins containing a characteristic twin-arginine motif in their signal peptide across membranes. Together with TatB, TatC is part of a receptor directly interacting with Tat signal peptides.</text>
</comment>
<evidence type="ECO:0000256" key="6">
    <source>
        <dbReference type="ARBA" id="ARBA00023136"/>
    </source>
</evidence>
<feature type="transmembrane region" description="Helical" evidence="7">
    <location>
        <begin position="205"/>
        <end position="223"/>
    </location>
</feature>
<dbReference type="GO" id="GO:0033281">
    <property type="term" value="C:TAT protein transport complex"/>
    <property type="evidence" value="ECO:0007669"/>
    <property type="project" value="UniProtKB-UniRule"/>
</dbReference>
<feature type="transmembrane region" description="Helical" evidence="7">
    <location>
        <begin position="229"/>
        <end position="251"/>
    </location>
</feature>
<evidence type="ECO:0000256" key="3">
    <source>
        <dbReference type="ARBA" id="ARBA00022927"/>
    </source>
</evidence>
<evidence type="ECO:0000256" key="4">
    <source>
        <dbReference type="ARBA" id="ARBA00022989"/>
    </source>
</evidence>
<sequence length="310" mass="33436">MSKSNTPKDPEGRMALTEHLRELRNRLVKSVLAILVLTIAAAFFYREIIDFLTAPIPQCGPDGKPLGGQERCAMVSTIGLIAPFTLVLKVSLTTGLVAAVPVWLYQLWRFVAPGLHKHEKRYSLTFLGAGTPLFLGGVAFAYAVLPTTTEMLISLSPTWSTAIMPVDDYLDIATRMVVVFGLGFEFPLLLVMLNFAHVVTGKRLLGWWRGMVMGITVFAAFVTPGADPLSMLALAAPLCAFYFLAVGIAILNDKRRARRNPDAGLEDDEASELDLTVDAVAGAEAVDASAAPAATAAVPASRREEMDDIT</sequence>
<keyword evidence="7" id="KW-1003">Cell membrane</keyword>
<dbReference type="Pfam" id="PF00902">
    <property type="entry name" value="TatC"/>
    <property type="match status" value="1"/>
</dbReference>
<comment type="similarity">
    <text evidence="7">Belongs to the TatC family.</text>
</comment>
<dbReference type="KEGG" id="kcm:ABWK59_27990"/>
<dbReference type="AlphaFoldDB" id="A0AAU8K308"/>
<keyword evidence="6 7" id="KW-0472">Membrane</keyword>
<feature type="transmembrane region" description="Helical" evidence="7">
    <location>
        <begin position="124"/>
        <end position="145"/>
    </location>
</feature>
<dbReference type="PANTHER" id="PTHR30371">
    <property type="entry name" value="SEC-INDEPENDENT PROTEIN TRANSLOCASE PROTEIN TATC"/>
    <property type="match status" value="1"/>
</dbReference>
<proteinExistence type="inferred from homology"/>
<feature type="compositionally biased region" description="Basic and acidic residues" evidence="8">
    <location>
        <begin position="301"/>
        <end position="310"/>
    </location>
</feature>
<organism evidence="9">
    <name type="scientific">Kitasatospora camelliae</name>
    <dbReference type="NCBI Taxonomy" id="3156397"/>
    <lineage>
        <taxon>Bacteria</taxon>
        <taxon>Bacillati</taxon>
        <taxon>Actinomycetota</taxon>
        <taxon>Actinomycetes</taxon>
        <taxon>Kitasatosporales</taxon>
        <taxon>Streptomycetaceae</taxon>
        <taxon>Kitasatospora</taxon>
    </lineage>
</organism>
<evidence type="ECO:0000256" key="1">
    <source>
        <dbReference type="ARBA" id="ARBA00004141"/>
    </source>
</evidence>
<dbReference type="NCBIfam" id="TIGR00945">
    <property type="entry name" value="tatC"/>
    <property type="match status" value="1"/>
</dbReference>
<feature type="region of interest" description="Disordered" evidence="8">
    <location>
        <begin position="288"/>
        <end position="310"/>
    </location>
</feature>
<dbReference type="PRINTS" id="PR01840">
    <property type="entry name" value="TATCFAMILY"/>
</dbReference>
<gene>
    <name evidence="7 9" type="primary">tatC</name>
    <name evidence="9" type="ORF">ABWK59_27990</name>
</gene>
<dbReference type="GO" id="GO:0009977">
    <property type="term" value="F:proton motive force dependent protein transmembrane transporter activity"/>
    <property type="evidence" value="ECO:0007669"/>
    <property type="project" value="TreeGrafter"/>
</dbReference>
<dbReference type="GO" id="GO:0043953">
    <property type="term" value="P:protein transport by the Tat complex"/>
    <property type="evidence" value="ECO:0007669"/>
    <property type="project" value="UniProtKB-UniRule"/>
</dbReference>
<dbReference type="InterPro" id="IPR002033">
    <property type="entry name" value="TatC"/>
</dbReference>
<dbReference type="GO" id="GO:0065002">
    <property type="term" value="P:intracellular protein transmembrane transport"/>
    <property type="evidence" value="ECO:0007669"/>
    <property type="project" value="TreeGrafter"/>
</dbReference>
<accession>A0AAU8K308</accession>
<keyword evidence="7" id="KW-0813">Transport</keyword>
<feature type="transmembrane region" description="Helical" evidence="7">
    <location>
        <begin position="80"/>
        <end position="104"/>
    </location>
</feature>
<comment type="subcellular location">
    <subcellularLocation>
        <location evidence="7">Cell membrane</location>
        <topology evidence="7">Multi-pass membrane protein</topology>
    </subcellularLocation>
    <subcellularLocation>
        <location evidence="1">Membrane</location>
        <topology evidence="1">Multi-pass membrane protein</topology>
    </subcellularLocation>
</comment>
<evidence type="ECO:0000256" key="5">
    <source>
        <dbReference type="ARBA" id="ARBA00023010"/>
    </source>
</evidence>
<keyword evidence="5 7" id="KW-0811">Translocation</keyword>
<dbReference type="EMBL" id="CP159872">
    <property type="protein sequence ID" value="XCM82480.1"/>
    <property type="molecule type" value="Genomic_DNA"/>
</dbReference>
<keyword evidence="4 7" id="KW-1133">Transmembrane helix</keyword>
<reference evidence="9" key="1">
    <citation type="submission" date="2024-06" db="EMBL/GenBank/DDBJ databases">
        <title>The genome sequences of Kitasatospora sp. strain HUAS MG31.</title>
        <authorList>
            <person name="Mo P."/>
        </authorList>
    </citation>
    <scope>NUCLEOTIDE SEQUENCE</scope>
    <source>
        <strain evidence="9">HUAS MG31</strain>
    </source>
</reference>
<comment type="subunit">
    <text evidence="7">The Tat system comprises two distinct complexes: a TatABC complex, containing multiple copies of TatA, TatB and TatC subunits, and a separate TatA complex, containing only TatA subunits. Substrates initially bind to the TatABC complex, which probably triggers association of the separate TatA complex to form the active translocon.</text>
</comment>
<evidence type="ECO:0000256" key="7">
    <source>
        <dbReference type="HAMAP-Rule" id="MF_00902"/>
    </source>
</evidence>
<protein>
    <recommendedName>
        <fullName evidence="7">Sec-independent protein translocase protein TatC</fullName>
    </recommendedName>
</protein>
<dbReference type="HAMAP" id="MF_00902">
    <property type="entry name" value="TatC"/>
    <property type="match status" value="1"/>
</dbReference>
<name>A0AAU8K308_9ACTN</name>
<dbReference type="PANTHER" id="PTHR30371:SF0">
    <property type="entry name" value="SEC-INDEPENDENT PROTEIN TRANSLOCASE PROTEIN TATC, CHLOROPLASTIC-RELATED"/>
    <property type="match status" value="1"/>
</dbReference>